<dbReference type="AlphaFoldDB" id="A0A2H0VAA7"/>
<feature type="region of interest" description="Disordered" evidence="1">
    <location>
        <begin position="1"/>
        <end position="24"/>
    </location>
</feature>
<feature type="non-terminal residue" evidence="2">
    <location>
        <position position="178"/>
    </location>
</feature>
<sequence>MKVKNMRELEPSTEEKLTKEREKDFTSTTYIDLTRHGSRFGGKMTVQFRNGKTMTFEDPKDLTPAGKEYVEEIASTAFPEDVVLVHPRGGDEPRHGETGEDIMKGSKKIGPKREKRDLGPSPILKQGKVKTSRRGLQTDYGTAGMMPQLKTALGIINDKLNELVAKLSDEEQNKFKND</sequence>
<evidence type="ECO:0000313" key="2">
    <source>
        <dbReference type="EMBL" id="PIR96036.1"/>
    </source>
</evidence>
<evidence type="ECO:0000313" key="3">
    <source>
        <dbReference type="Proteomes" id="UP000230922"/>
    </source>
</evidence>
<feature type="region of interest" description="Disordered" evidence="1">
    <location>
        <begin position="85"/>
        <end position="142"/>
    </location>
</feature>
<evidence type="ECO:0000256" key="1">
    <source>
        <dbReference type="SAM" id="MobiDB-lite"/>
    </source>
</evidence>
<comment type="caution">
    <text evidence="2">The sequence shown here is derived from an EMBL/GenBank/DDBJ whole genome shotgun (WGS) entry which is preliminary data.</text>
</comment>
<name>A0A2H0VAA7_9BACT</name>
<accession>A0A2H0VAA7</accession>
<proteinExistence type="predicted"/>
<reference evidence="3" key="1">
    <citation type="submission" date="2017-09" db="EMBL/GenBank/DDBJ databases">
        <title>Depth-based differentiation of microbial function through sediment-hosted aquifers and enrichment of novel symbionts in the deep terrestrial subsurface.</title>
        <authorList>
            <person name="Probst A.J."/>
            <person name="Ladd B."/>
            <person name="Jarett J.K."/>
            <person name="Geller-Mcgrath D.E."/>
            <person name="Sieber C.M.K."/>
            <person name="Emerson J.B."/>
            <person name="Anantharaman K."/>
            <person name="Thomas B.C."/>
            <person name="Malmstrom R."/>
            <person name="Stieglmeier M."/>
            <person name="Klingl A."/>
            <person name="Woyke T."/>
            <person name="Ryan C.M."/>
            <person name="Banfield J.F."/>
        </authorList>
    </citation>
    <scope>NUCLEOTIDE SEQUENCE [LARGE SCALE GENOMIC DNA]</scope>
</reference>
<feature type="compositionally biased region" description="Basic and acidic residues" evidence="1">
    <location>
        <begin position="88"/>
        <end position="104"/>
    </location>
</feature>
<dbReference type="Proteomes" id="UP000230922">
    <property type="component" value="Unassembled WGS sequence"/>
</dbReference>
<protein>
    <submittedName>
        <fullName evidence="2">Uncharacterized protein</fullName>
    </submittedName>
</protein>
<gene>
    <name evidence="2" type="ORF">COT92_03245</name>
</gene>
<dbReference type="EMBL" id="PFAK01000052">
    <property type="protein sequence ID" value="PIR96036.1"/>
    <property type="molecule type" value="Genomic_DNA"/>
</dbReference>
<organism evidence="2 3">
    <name type="scientific">Candidatus Doudnabacteria bacterium CG10_big_fil_rev_8_21_14_0_10_42_18</name>
    <dbReference type="NCBI Taxonomy" id="1974552"/>
    <lineage>
        <taxon>Bacteria</taxon>
        <taxon>Candidatus Doudnaibacteriota</taxon>
    </lineage>
</organism>